<reference evidence="7" key="1">
    <citation type="submission" date="2019-08" db="EMBL/GenBank/DDBJ databases">
        <authorList>
            <person name="Kucharzyk K."/>
            <person name="Murdoch R.W."/>
            <person name="Higgins S."/>
            <person name="Loffler F."/>
        </authorList>
    </citation>
    <scope>NUCLEOTIDE SEQUENCE</scope>
</reference>
<dbReference type="PROSITE" id="PS00651">
    <property type="entry name" value="RIBOSOMAL_L9"/>
    <property type="match status" value="1"/>
</dbReference>
<comment type="caution">
    <text evidence="7">The sequence shown here is derived from an EMBL/GenBank/DDBJ whole genome shotgun (WGS) entry which is preliminary data.</text>
</comment>
<dbReference type="InterPro" id="IPR020594">
    <property type="entry name" value="Ribosomal_bL9_bac/chp"/>
</dbReference>
<dbReference type="InterPro" id="IPR036791">
    <property type="entry name" value="Ribosomal_bL9_C_sf"/>
</dbReference>
<keyword evidence="3" id="KW-0694">RNA-binding</keyword>
<evidence type="ECO:0000256" key="4">
    <source>
        <dbReference type="ARBA" id="ARBA00022980"/>
    </source>
</evidence>
<dbReference type="HAMAP" id="MF_00503">
    <property type="entry name" value="Ribosomal_bL9"/>
    <property type="match status" value="1"/>
</dbReference>
<dbReference type="GO" id="GO:1990904">
    <property type="term" value="C:ribonucleoprotein complex"/>
    <property type="evidence" value="ECO:0007669"/>
    <property type="project" value="UniProtKB-KW"/>
</dbReference>
<dbReference type="InterPro" id="IPR000244">
    <property type="entry name" value="Ribosomal_bL9"/>
</dbReference>
<dbReference type="Gene3D" id="3.10.430.100">
    <property type="entry name" value="Ribosomal protein L9, C-terminal domain"/>
    <property type="match status" value="1"/>
</dbReference>
<keyword evidence="2" id="KW-0699">rRNA-binding</keyword>
<protein>
    <submittedName>
        <fullName evidence="7">50S ribosomal protein L9</fullName>
    </submittedName>
</protein>
<dbReference type="EMBL" id="VSSQ01014380">
    <property type="protein sequence ID" value="MPM53525.1"/>
    <property type="molecule type" value="Genomic_DNA"/>
</dbReference>
<dbReference type="PANTHER" id="PTHR21368">
    <property type="entry name" value="50S RIBOSOMAL PROTEIN L9"/>
    <property type="match status" value="1"/>
</dbReference>
<keyword evidence="4 7" id="KW-0689">Ribosomal protein</keyword>
<name>A0A645AJY9_9ZZZZ</name>
<evidence type="ECO:0000256" key="2">
    <source>
        <dbReference type="ARBA" id="ARBA00022730"/>
    </source>
</evidence>
<feature type="domain" description="Ribosomal protein L9" evidence="6">
    <location>
        <begin position="13"/>
        <end position="40"/>
    </location>
</feature>
<evidence type="ECO:0000256" key="3">
    <source>
        <dbReference type="ARBA" id="ARBA00022884"/>
    </source>
</evidence>
<evidence type="ECO:0000256" key="1">
    <source>
        <dbReference type="ARBA" id="ARBA00010605"/>
    </source>
</evidence>
<accession>A0A645AJY9</accession>
<evidence type="ECO:0000256" key="5">
    <source>
        <dbReference type="ARBA" id="ARBA00023274"/>
    </source>
</evidence>
<gene>
    <name evidence="7" type="primary">rplI_34</name>
    <name evidence="7" type="ORF">SDC9_100293</name>
</gene>
<dbReference type="AlphaFoldDB" id="A0A645AJY9"/>
<dbReference type="SUPFAM" id="SSF55653">
    <property type="entry name" value="Ribosomal protein L9 C-domain"/>
    <property type="match status" value="1"/>
</dbReference>
<keyword evidence="5" id="KW-0687">Ribonucleoprotein</keyword>
<evidence type="ECO:0000313" key="7">
    <source>
        <dbReference type="EMBL" id="MPM53525.1"/>
    </source>
</evidence>
<dbReference type="InterPro" id="IPR036935">
    <property type="entry name" value="Ribosomal_bL9_N_sf"/>
</dbReference>
<dbReference type="GO" id="GO:0005840">
    <property type="term" value="C:ribosome"/>
    <property type="evidence" value="ECO:0007669"/>
    <property type="project" value="UniProtKB-KW"/>
</dbReference>
<dbReference type="Pfam" id="PF01281">
    <property type="entry name" value="Ribosomal_L9_N"/>
    <property type="match status" value="1"/>
</dbReference>
<dbReference type="InterPro" id="IPR020069">
    <property type="entry name" value="Ribosomal_bL9_C"/>
</dbReference>
<dbReference type="GO" id="GO:0003735">
    <property type="term" value="F:structural constituent of ribosome"/>
    <property type="evidence" value="ECO:0007669"/>
    <property type="project" value="InterPro"/>
</dbReference>
<sequence>MKVILTQDVKNQGKKGQVLNVSDGYARNFLLPRGLAVEATAVNLNSQKGKDDAAAFKKTSEQENAKSAAGQLSGLTLTITAKGGSAGRLFGSVTAKEISEELKVKHNIDIDKRKIVLDEGIKTFGTHEVIIRLYAGISAKLTVVVTEA</sequence>
<dbReference type="SUPFAM" id="SSF55658">
    <property type="entry name" value="L9 N-domain-like"/>
    <property type="match status" value="1"/>
</dbReference>
<evidence type="ECO:0000259" key="6">
    <source>
        <dbReference type="PROSITE" id="PS00651"/>
    </source>
</evidence>
<dbReference type="InterPro" id="IPR009027">
    <property type="entry name" value="Ribosomal_bL9/RNase_H1_N"/>
</dbReference>
<organism evidence="7">
    <name type="scientific">bioreactor metagenome</name>
    <dbReference type="NCBI Taxonomy" id="1076179"/>
    <lineage>
        <taxon>unclassified sequences</taxon>
        <taxon>metagenomes</taxon>
        <taxon>ecological metagenomes</taxon>
    </lineage>
</organism>
<dbReference type="GO" id="GO:0019843">
    <property type="term" value="F:rRNA binding"/>
    <property type="evidence" value="ECO:0007669"/>
    <property type="project" value="UniProtKB-KW"/>
</dbReference>
<dbReference type="NCBIfam" id="TIGR00158">
    <property type="entry name" value="L9"/>
    <property type="match status" value="1"/>
</dbReference>
<dbReference type="GO" id="GO:0006412">
    <property type="term" value="P:translation"/>
    <property type="evidence" value="ECO:0007669"/>
    <property type="project" value="InterPro"/>
</dbReference>
<dbReference type="InterPro" id="IPR020070">
    <property type="entry name" value="Ribosomal_bL9_N"/>
</dbReference>
<proteinExistence type="inferred from homology"/>
<comment type="similarity">
    <text evidence="1">Belongs to the bacterial ribosomal protein bL9 family.</text>
</comment>
<dbReference type="Pfam" id="PF03948">
    <property type="entry name" value="Ribosomal_L9_C"/>
    <property type="match status" value="1"/>
</dbReference>
<dbReference type="Gene3D" id="3.40.5.10">
    <property type="entry name" value="Ribosomal protein L9, N-terminal domain"/>
    <property type="match status" value="1"/>
</dbReference>